<dbReference type="PROSITE" id="PS50835">
    <property type="entry name" value="IG_LIKE"/>
    <property type="match status" value="1"/>
</dbReference>
<dbReference type="PANTHER" id="PTHR25466:SF14">
    <property type="entry name" value="BUTYROPHILIN SUBFAMILY 2 MEMBER A2-LIKE-RELATED"/>
    <property type="match status" value="1"/>
</dbReference>
<evidence type="ECO:0000256" key="2">
    <source>
        <dbReference type="ARBA" id="ARBA00022475"/>
    </source>
</evidence>
<keyword evidence="5" id="KW-1133">Transmembrane helix</keyword>
<dbReference type="Proteomes" id="UP000319801">
    <property type="component" value="Unassembled WGS sequence"/>
</dbReference>
<keyword evidence="14" id="KW-1185">Reference proteome</keyword>
<sequence>MLLAANVSGILFLLLVRNVSVESVSVTAAVGDTVVLPCQINSNPEDVYWRYSDVRNVCNIIKGKADFNGQDPAFKDRVNIFPLEIKNGNFSIRLDKVSKSDEGPYICSAPSISLRENLELKVTATAEKVCVYAVINDSAVLPCEFKQNSQMVFWPYRDRRTVCDVINGAVDFDEQDPAYRDRV</sequence>
<dbReference type="InterPro" id="IPR036179">
    <property type="entry name" value="Ig-like_dom_sf"/>
</dbReference>
<keyword evidence="10" id="KW-0393">Immunoglobulin domain</keyword>
<dbReference type="GO" id="GO:0007166">
    <property type="term" value="P:cell surface receptor signaling pathway"/>
    <property type="evidence" value="ECO:0007669"/>
    <property type="project" value="TreeGrafter"/>
</dbReference>
<keyword evidence="3" id="KW-0812">Transmembrane</keyword>
<feature type="signal peptide" evidence="11">
    <location>
        <begin position="1"/>
        <end position="23"/>
    </location>
</feature>
<evidence type="ECO:0000256" key="3">
    <source>
        <dbReference type="ARBA" id="ARBA00022692"/>
    </source>
</evidence>
<feature type="domain" description="Ig-like" evidence="12">
    <location>
        <begin position="17"/>
        <end position="123"/>
    </location>
</feature>
<dbReference type="AlphaFoldDB" id="A0A556TU04"/>
<organism evidence="13 14">
    <name type="scientific">Bagarius yarrelli</name>
    <name type="common">Goonch</name>
    <name type="synonym">Bagrus yarrelli</name>
    <dbReference type="NCBI Taxonomy" id="175774"/>
    <lineage>
        <taxon>Eukaryota</taxon>
        <taxon>Metazoa</taxon>
        <taxon>Chordata</taxon>
        <taxon>Craniata</taxon>
        <taxon>Vertebrata</taxon>
        <taxon>Euteleostomi</taxon>
        <taxon>Actinopterygii</taxon>
        <taxon>Neopterygii</taxon>
        <taxon>Teleostei</taxon>
        <taxon>Ostariophysi</taxon>
        <taxon>Siluriformes</taxon>
        <taxon>Sisoridae</taxon>
        <taxon>Sisorinae</taxon>
        <taxon>Bagarius</taxon>
    </lineage>
</organism>
<dbReference type="SUPFAM" id="SSF48726">
    <property type="entry name" value="Immunoglobulin"/>
    <property type="match status" value="1"/>
</dbReference>
<evidence type="ECO:0000256" key="9">
    <source>
        <dbReference type="ARBA" id="ARBA00023180"/>
    </source>
</evidence>
<dbReference type="InterPro" id="IPR013783">
    <property type="entry name" value="Ig-like_fold"/>
</dbReference>
<keyword evidence="2" id="KW-1003">Cell membrane</keyword>
<evidence type="ECO:0000256" key="7">
    <source>
        <dbReference type="ARBA" id="ARBA00023157"/>
    </source>
</evidence>
<dbReference type="EMBL" id="VCAZ01000018">
    <property type="protein sequence ID" value="TSK67286.1"/>
    <property type="molecule type" value="Genomic_DNA"/>
</dbReference>
<evidence type="ECO:0000256" key="11">
    <source>
        <dbReference type="SAM" id="SignalP"/>
    </source>
</evidence>
<comment type="subcellular location">
    <subcellularLocation>
        <location evidence="1">Cell membrane</location>
        <topology evidence="1">Single-pass type I membrane protein</topology>
    </subcellularLocation>
</comment>
<evidence type="ECO:0000256" key="6">
    <source>
        <dbReference type="ARBA" id="ARBA00023136"/>
    </source>
</evidence>
<dbReference type="FunFam" id="2.60.40.10:FF:000142">
    <property type="entry name" value="V-set domain-containing T-cell activation inhibitor 1"/>
    <property type="match status" value="1"/>
</dbReference>
<proteinExistence type="predicted"/>
<feature type="chain" id="PRO_5022181029" evidence="11">
    <location>
        <begin position="24"/>
        <end position="183"/>
    </location>
</feature>
<protein>
    <submittedName>
        <fullName evidence="13">HERV-H LTR-associating protein 2</fullName>
    </submittedName>
</protein>
<dbReference type="OrthoDB" id="9898017at2759"/>
<keyword evidence="6" id="KW-0472">Membrane</keyword>
<dbReference type="Gene3D" id="2.60.40.10">
    <property type="entry name" value="Immunoglobulins"/>
    <property type="match status" value="2"/>
</dbReference>
<evidence type="ECO:0000256" key="1">
    <source>
        <dbReference type="ARBA" id="ARBA00004251"/>
    </source>
</evidence>
<evidence type="ECO:0000313" key="13">
    <source>
        <dbReference type="EMBL" id="TSK67286.1"/>
    </source>
</evidence>
<name>A0A556TU04_BAGYA</name>
<dbReference type="InterPro" id="IPR013106">
    <property type="entry name" value="Ig_V-set"/>
</dbReference>
<keyword evidence="4 11" id="KW-0732">Signal</keyword>
<evidence type="ECO:0000256" key="10">
    <source>
        <dbReference type="ARBA" id="ARBA00023319"/>
    </source>
</evidence>
<dbReference type="GO" id="GO:0009897">
    <property type="term" value="C:external side of plasma membrane"/>
    <property type="evidence" value="ECO:0007669"/>
    <property type="project" value="TreeGrafter"/>
</dbReference>
<dbReference type="SMART" id="SM00409">
    <property type="entry name" value="IG"/>
    <property type="match status" value="1"/>
</dbReference>
<gene>
    <name evidence="13" type="ORF">Baya_5263</name>
</gene>
<keyword evidence="7" id="KW-1015">Disulfide bond</keyword>
<evidence type="ECO:0000256" key="8">
    <source>
        <dbReference type="ARBA" id="ARBA00023170"/>
    </source>
</evidence>
<dbReference type="InterPro" id="IPR051713">
    <property type="entry name" value="T-cell_Activation_Regulation"/>
</dbReference>
<dbReference type="InterPro" id="IPR003599">
    <property type="entry name" value="Ig_sub"/>
</dbReference>
<keyword evidence="9" id="KW-0325">Glycoprotein</keyword>
<evidence type="ECO:0000256" key="5">
    <source>
        <dbReference type="ARBA" id="ARBA00022989"/>
    </source>
</evidence>
<evidence type="ECO:0000313" key="14">
    <source>
        <dbReference type="Proteomes" id="UP000319801"/>
    </source>
</evidence>
<keyword evidence="8" id="KW-0675">Receptor</keyword>
<dbReference type="GO" id="GO:0031295">
    <property type="term" value="P:T cell costimulation"/>
    <property type="evidence" value="ECO:0007669"/>
    <property type="project" value="TreeGrafter"/>
</dbReference>
<dbReference type="PANTHER" id="PTHR25466">
    <property type="entry name" value="T-LYMPHOCYTE ACTIVATION ANTIGEN"/>
    <property type="match status" value="1"/>
</dbReference>
<dbReference type="GO" id="GO:0071222">
    <property type="term" value="P:cellular response to lipopolysaccharide"/>
    <property type="evidence" value="ECO:0007669"/>
    <property type="project" value="TreeGrafter"/>
</dbReference>
<dbReference type="InterPro" id="IPR007110">
    <property type="entry name" value="Ig-like_dom"/>
</dbReference>
<dbReference type="GO" id="GO:0042102">
    <property type="term" value="P:positive regulation of T cell proliferation"/>
    <property type="evidence" value="ECO:0007669"/>
    <property type="project" value="TreeGrafter"/>
</dbReference>
<dbReference type="GO" id="GO:0006955">
    <property type="term" value="P:immune response"/>
    <property type="evidence" value="ECO:0007669"/>
    <property type="project" value="TreeGrafter"/>
</dbReference>
<dbReference type="Pfam" id="PF07686">
    <property type="entry name" value="V-set"/>
    <property type="match status" value="1"/>
</dbReference>
<accession>A0A556TU04</accession>
<reference evidence="13 14" key="1">
    <citation type="journal article" date="2019" name="Genome Biol. Evol.">
        <title>Whole-Genome Sequencing of the Giant Devil Catfish, Bagarius yarrelli.</title>
        <authorList>
            <person name="Jiang W."/>
            <person name="Lv Y."/>
            <person name="Cheng L."/>
            <person name="Yang K."/>
            <person name="Chao B."/>
            <person name="Wang X."/>
            <person name="Li Y."/>
            <person name="Pan X."/>
            <person name="You X."/>
            <person name="Zhang Y."/>
            <person name="Yang J."/>
            <person name="Li J."/>
            <person name="Zhang X."/>
            <person name="Liu S."/>
            <person name="Sun C."/>
            <person name="Yang J."/>
            <person name="Shi Q."/>
        </authorList>
    </citation>
    <scope>NUCLEOTIDE SEQUENCE [LARGE SCALE GENOMIC DNA]</scope>
    <source>
        <strain evidence="13">JWS20170419001</strain>
        <tissue evidence="13">Muscle</tissue>
    </source>
</reference>
<evidence type="ECO:0000256" key="4">
    <source>
        <dbReference type="ARBA" id="ARBA00022729"/>
    </source>
</evidence>
<comment type="caution">
    <text evidence="13">The sequence shown here is derived from an EMBL/GenBank/DDBJ whole genome shotgun (WGS) entry which is preliminary data.</text>
</comment>
<evidence type="ECO:0000259" key="12">
    <source>
        <dbReference type="PROSITE" id="PS50835"/>
    </source>
</evidence>
<dbReference type="GO" id="GO:0042130">
    <property type="term" value="P:negative regulation of T cell proliferation"/>
    <property type="evidence" value="ECO:0007669"/>
    <property type="project" value="TreeGrafter"/>
</dbReference>